<comment type="similarity">
    <text evidence="1">Belongs to the DNase II family.</text>
</comment>
<dbReference type="PANTHER" id="PTHR10858:SF23">
    <property type="entry name" value="DEOXYRIBONUCLEASE II"/>
    <property type="match status" value="1"/>
</dbReference>
<dbReference type="GO" id="GO:0004531">
    <property type="term" value="F:deoxyribonuclease II activity"/>
    <property type="evidence" value="ECO:0007669"/>
    <property type="project" value="InterPro"/>
</dbReference>
<dbReference type="InterPro" id="IPR004947">
    <property type="entry name" value="DNase_II"/>
</dbReference>
<evidence type="ECO:0000256" key="1">
    <source>
        <dbReference type="ARBA" id="ARBA00007527"/>
    </source>
</evidence>
<gene>
    <name evidence="3" type="ORF">H7849_02260</name>
</gene>
<dbReference type="PANTHER" id="PTHR10858">
    <property type="entry name" value="DEOXYRIBONUCLEASE II"/>
    <property type="match status" value="1"/>
</dbReference>
<keyword evidence="2" id="KW-0378">Hydrolase</keyword>
<organism evidence="3 4">
    <name type="scientific">Alloacidobacterium dinghuense</name>
    <dbReference type="NCBI Taxonomy" id="2763107"/>
    <lineage>
        <taxon>Bacteria</taxon>
        <taxon>Pseudomonadati</taxon>
        <taxon>Acidobacteriota</taxon>
        <taxon>Terriglobia</taxon>
        <taxon>Terriglobales</taxon>
        <taxon>Acidobacteriaceae</taxon>
        <taxon>Alloacidobacterium</taxon>
    </lineage>
</organism>
<dbReference type="EMBL" id="CP060394">
    <property type="protein sequence ID" value="QNI32845.1"/>
    <property type="molecule type" value="Genomic_DNA"/>
</dbReference>
<evidence type="ECO:0000256" key="2">
    <source>
        <dbReference type="ARBA" id="ARBA00022801"/>
    </source>
</evidence>
<accession>A0A7G8BJX5</accession>
<name>A0A7G8BJX5_9BACT</name>
<evidence type="ECO:0000313" key="4">
    <source>
        <dbReference type="Proteomes" id="UP000515312"/>
    </source>
</evidence>
<sequence>MTCSERPPVGATFDEIYNGAYHYVIWNDQFYDDPKINGCTKECGAPWGHSKGMVAWNEAGEGFVMQVSTPSWPASGSARSPRTTDGNTLGCVKDDDVEVSQHFFALRLSKDDLVKVLTALGNASVVTDPKNPQIVSNGGPPDVQQLVENLGVLSKSESYSSVQLSTGVELISKPSHLNVPPWQMVSAILGGVPLRTATWWASPEIYSTTATSDIGCWSNSLGKPGPVEIATTGTWQGKTFGLTGGLGTNFNHAKLGVSTSDTYHYAIFGDMNQQGAISGSDCGSSQNGRGGTFYAIDNAQLSQSLTSLISGSTAPTEAPSK</sequence>
<dbReference type="KEGG" id="adin:H7849_02260"/>
<protein>
    <submittedName>
        <fullName evidence="3">Uncharacterized protein</fullName>
    </submittedName>
</protein>
<reference evidence="3 4" key="1">
    <citation type="submission" date="2020-08" db="EMBL/GenBank/DDBJ databases">
        <title>Edaphobacter telluris sp. nov. and Acidobacterium dinghuensis sp. nov., two acidobacteria isolated from forest soil.</title>
        <authorList>
            <person name="Fu J."/>
            <person name="Qiu L."/>
        </authorList>
    </citation>
    <scope>NUCLEOTIDE SEQUENCE [LARGE SCALE GENOMIC DNA]</scope>
    <source>
        <strain evidence="3">4Y35</strain>
    </source>
</reference>
<dbReference type="RefSeq" id="WP_186743821.1">
    <property type="nucleotide sequence ID" value="NZ_CP060394.1"/>
</dbReference>
<dbReference type="Proteomes" id="UP000515312">
    <property type="component" value="Chromosome"/>
</dbReference>
<keyword evidence="4" id="KW-1185">Reference proteome</keyword>
<evidence type="ECO:0000313" key="3">
    <source>
        <dbReference type="EMBL" id="QNI32845.1"/>
    </source>
</evidence>
<proteinExistence type="inferred from homology"/>
<dbReference type="Pfam" id="PF03265">
    <property type="entry name" value="DNase_II"/>
    <property type="match status" value="1"/>
</dbReference>
<dbReference type="AlphaFoldDB" id="A0A7G8BJX5"/>